<organism evidence="3">
    <name type="scientific">Colletotrichum graminicola (strain M1.001 / M2 / FGSC 10212)</name>
    <name type="common">Maize anthracnose fungus</name>
    <name type="synonym">Glomerella graminicola</name>
    <dbReference type="NCBI Taxonomy" id="645133"/>
    <lineage>
        <taxon>Eukaryota</taxon>
        <taxon>Fungi</taxon>
        <taxon>Dikarya</taxon>
        <taxon>Ascomycota</taxon>
        <taxon>Pezizomycotina</taxon>
        <taxon>Sordariomycetes</taxon>
        <taxon>Hypocreomycetidae</taxon>
        <taxon>Glomerellales</taxon>
        <taxon>Glomerellaceae</taxon>
        <taxon>Colletotrichum</taxon>
        <taxon>Colletotrichum graminicola species complex</taxon>
    </lineage>
</organism>
<evidence type="ECO:0000313" key="3">
    <source>
        <dbReference type="Proteomes" id="UP000008782"/>
    </source>
</evidence>
<dbReference type="HOGENOM" id="CLU_070614_0_0_1"/>
<feature type="domain" description="DUF7918" evidence="1">
    <location>
        <begin position="9"/>
        <end position="240"/>
    </location>
</feature>
<dbReference type="Pfam" id="PF25534">
    <property type="entry name" value="DUF7918"/>
    <property type="match status" value="1"/>
</dbReference>
<evidence type="ECO:0000259" key="1">
    <source>
        <dbReference type="Pfam" id="PF25534"/>
    </source>
</evidence>
<name>E3QGW5_COLGM</name>
<dbReference type="VEuPathDB" id="FungiDB:GLRG_05247"/>
<dbReference type="STRING" id="645133.E3QGW5"/>
<dbReference type="Proteomes" id="UP000008782">
    <property type="component" value="Unassembled WGS sequence"/>
</dbReference>
<dbReference type="AlphaFoldDB" id="E3QGW5"/>
<dbReference type="GeneID" id="24410612"/>
<protein>
    <recommendedName>
        <fullName evidence="1">DUF7918 domain-containing protein</fullName>
    </recommendedName>
</protein>
<gene>
    <name evidence="2" type="ORF">GLRG_05247</name>
</gene>
<keyword evidence="3" id="KW-1185">Reference proteome</keyword>
<accession>E3QGW5</accession>
<dbReference type="RefSeq" id="XP_008094123.1">
    <property type="nucleotide sequence ID" value="XM_008095932.1"/>
</dbReference>
<sequence length="312" mass="34919">MAVIDGLPGVKVSIRLNGSAEDCTEYDDPKASQTTASRGAATHSISKAIESQDDAKFSVHYEFKDARRWIKDNRVLVVAIYIDGRLCESQVYDKSKLKGQVLRKHVEGVTDVSAKPGQSIFKNFMFTKIKQVDESGSRITEDLEVVNHLGKIEVIIYRAVKHGRKRKSKPSNVMSKTELAEKAMKGKNLSHGTGFSEGRNVPNPRSVTCTYPDGELRLARFIFRYKSKMALQIEGIIPRDPSPEYSSEPQPRNAADLPMEEIQRLAQERLDQLAMVKLESKAGVKREADDDIKLRISKVYTMTSDGAIDLTE</sequence>
<dbReference type="EMBL" id="GG697347">
    <property type="protein sequence ID" value="EFQ30103.1"/>
    <property type="molecule type" value="Genomic_DNA"/>
</dbReference>
<evidence type="ECO:0000313" key="2">
    <source>
        <dbReference type="EMBL" id="EFQ30103.1"/>
    </source>
</evidence>
<dbReference type="InterPro" id="IPR057678">
    <property type="entry name" value="DUF7918"/>
</dbReference>
<dbReference type="eggNOG" id="ENOG502SAV6">
    <property type="taxonomic scope" value="Eukaryota"/>
</dbReference>
<proteinExistence type="predicted"/>
<reference evidence="3" key="1">
    <citation type="journal article" date="2012" name="Nat. Genet.">
        <title>Lifestyle transitions in plant pathogenic Colletotrichum fungi deciphered by genome and transcriptome analyses.</title>
        <authorList>
            <person name="O'Connell R.J."/>
            <person name="Thon M.R."/>
            <person name="Hacquard S."/>
            <person name="Amyotte S.G."/>
            <person name="Kleemann J."/>
            <person name="Torres M.F."/>
            <person name="Damm U."/>
            <person name="Buiate E.A."/>
            <person name="Epstein L."/>
            <person name="Alkan N."/>
            <person name="Altmueller J."/>
            <person name="Alvarado-Balderrama L."/>
            <person name="Bauser C.A."/>
            <person name="Becker C."/>
            <person name="Birren B.W."/>
            <person name="Chen Z."/>
            <person name="Choi J."/>
            <person name="Crouch J.A."/>
            <person name="Duvick J.P."/>
            <person name="Farman M.A."/>
            <person name="Gan P."/>
            <person name="Heiman D."/>
            <person name="Henrissat B."/>
            <person name="Howard R.J."/>
            <person name="Kabbage M."/>
            <person name="Koch C."/>
            <person name="Kracher B."/>
            <person name="Kubo Y."/>
            <person name="Law A.D."/>
            <person name="Lebrun M.-H."/>
            <person name="Lee Y.-H."/>
            <person name="Miyara I."/>
            <person name="Moore N."/>
            <person name="Neumann U."/>
            <person name="Nordstroem K."/>
            <person name="Panaccione D.G."/>
            <person name="Panstruga R."/>
            <person name="Place M."/>
            <person name="Proctor R.H."/>
            <person name="Prusky D."/>
            <person name="Rech G."/>
            <person name="Reinhardt R."/>
            <person name="Rollins J.A."/>
            <person name="Rounsley S."/>
            <person name="Schardl C.L."/>
            <person name="Schwartz D.C."/>
            <person name="Shenoy N."/>
            <person name="Shirasu K."/>
            <person name="Sikhakolli U.R."/>
            <person name="Stueber K."/>
            <person name="Sukno S.A."/>
            <person name="Sweigard J.A."/>
            <person name="Takano Y."/>
            <person name="Takahara H."/>
            <person name="Trail F."/>
            <person name="van der Does H.C."/>
            <person name="Voll L.M."/>
            <person name="Will I."/>
            <person name="Young S."/>
            <person name="Zeng Q."/>
            <person name="Zhang J."/>
            <person name="Zhou S."/>
            <person name="Dickman M.B."/>
            <person name="Schulze-Lefert P."/>
            <person name="Ver Loren van Themaat E."/>
            <person name="Ma L.-J."/>
            <person name="Vaillancourt L.J."/>
        </authorList>
    </citation>
    <scope>NUCLEOTIDE SEQUENCE [LARGE SCALE GENOMIC DNA]</scope>
    <source>
        <strain evidence="3">M1.001 / M2 / FGSC 10212</strain>
    </source>
</reference>
<dbReference type="PANTHER" id="PTHR36223">
    <property type="entry name" value="BETA-LACTAMASE-TYPE TRANSPEPTIDASE FOLD DOMAIN CONTAINING PROTEIN"/>
    <property type="match status" value="1"/>
</dbReference>
<dbReference type="PANTHER" id="PTHR36223:SF1">
    <property type="entry name" value="TRANSCRIPTION ELONGATION FACTOR EAF N-TERMINAL DOMAIN-CONTAINING PROTEIN"/>
    <property type="match status" value="1"/>
</dbReference>
<dbReference type="OrthoDB" id="3364132at2759"/>